<comment type="function">
    <text evidence="11 12 13">The RecF protein is involved in DNA metabolism; it is required for DNA replication and normal SOS inducibility. RecF binds preferentially to single-stranded, linear DNA. It also seems to bind ATP.</text>
</comment>
<keyword evidence="16" id="KW-1185">Reference proteome</keyword>
<dbReference type="GO" id="GO:0000731">
    <property type="term" value="P:DNA synthesis involved in DNA repair"/>
    <property type="evidence" value="ECO:0007669"/>
    <property type="project" value="TreeGrafter"/>
</dbReference>
<organism evidence="15 16">
    <name type="scientific">Egicoccus halophilus</name>
    <dbReference type="NCBI Taxonomy" id="1670830"/>
    <lineage>
        <taxon>Bacteria</taxon>
        <taxon>Bacillati</taxon>
        <taxon>Actinomycetota</taxon>
        <taxon>Nitriliruptoria</taxon>
        <taxon>Egicoccales</taxon>
        <taxon>Egicoccaceae</taxon>
        <taxon>Egicoccus</taxon>
    </lineage>
</organism>
<evidence type="ECO:0000256" key="7">
    <source>
        <dbReference type="ARBA" id="ARBA00022763"/>
    </source>
</evidence>
<dbReference type="GO" id="GO:0006260">
    <property type="term" value="P:DNA replication"/>
    <property type="evidence" value="ECO:0007669"/>
    <property type="project" value="UniProtKB-UniRule"/>
</dbReference>
<keyword evidence="4 12" id="KW-0963">Cytoplasm</keyword>
<dbReference type="Gene3D" id="3.40.50.300">
    <property type="entry name" value="P-loop containing nucleotide triphosphate hydrolases"/>
    <property type="match status" value="1"/>
</dbReference>
<evidence type="ECO:0000256" key="4">
    <source>
        <dbReference type="ARBA" id="ARBA00022490"/>
    </source>
</evidence>
<dbReference type="GO" id="GO:0003697">
    <property type="term" value="F:single-stranded DNA binding"/>
    <property type="evidence" value="ECO:0007669"/>
    <property type="project" value="UniProtKB-UniRule"/>
</dbReference>
<evidence type="ECO:0000259" key="14">
    <source>
        <dbReference type="Pfam" id="PF02463"/>
    </source>
</evidence>
<proteinExistence type="inferred from homology"/>
<evidence type="ECO:0000256" key="11">
    <source>
        <dbReference type="ARBA" id="ARBA00025401"/>
    </source>
</evidence>
<keyword evidence="6 12" id="KW-0547">Nucleotide-binding</keyword>
<comment type="caution">
    <text evidence="15">The sequence shown here is derived from an EMBL/GenBank/DDBJ whole genome shotgun (WGS) entry which is preliminary data.</text>
</comment>
<dbReference type="InterPro" id="IPR003395">
    <property type="entry name" value="RecF/RecN/SMC_N"/>
</dbReference>
<evidence type="ECO:0000313" key="15">
    <source>
        <dbReference type="EMBL" id="GGI03102.1"/>
    </source>
</evidence>
<dbReference type="PROSITE" id="PS00618">
    <property type="entry name" value="RECF_2"/>
    <property type="match status" value="1"/>
</dbReference>
<gene>
    <name evidence="12 15" type="primary">recF</name>
    <name evidence="15" type="ORF">GCM10011354_02620</name>
</gene>
<evidence type="ECO:0000256" key="12">
    <source>
        <dbReference type="HAMAP-Rule" id="MF_00365"/>
    </source>
</evidence>
<dbReference type="Pfam" id="PF02463">
    <property type="entry name" value="SMC_N"/>
    <property type="match status" value="1"/>
</dbReference>
<comment type="subcellular location">
    <subcellularLocation>
        <location evidence="1 12 13">Cytoplasm</location>
    </subcellularLocation>
</comment>
<dbReference type="HAMAP" id="MF_00365">
    <property type="entry name" value="RecF"/>
    <property type="match status" value="1"/>
</dbReference>
<comment type="similarity">
    <text evidence="2 12 13">Belongs to the RecF family.</text>
</comment>
<dbReference type="InterPro" id="IPR042174">
    <property type="entry name" value="RecF_2"/>
</dbReference>
<keyword evidence="5 12" id="KW-0235">DNA replication</keyword>
<feature type="binding site" evidence="12">
    <location>
        <begin position="30"/>
        <end position="37"/>
    </location>
    <ligand>
        <name>ATP</name>
        <dbReference type="ChEBI" id="CHEBI:30616"/>
    </ligand>
</feature>
<dbReference type="GO" id="GO:0006302">
    <property type="term" value="P:double-strand break repair"/>
    <property type="evidence" value="ECO:0007669"/>
    <property type="project" value="TreeGrafter"/>
</dbReference>
<keyword evidence="7 12" id="KW-0227">DNA damage</keyword>
<keyword evidence="8 12" id="KW-0067">ATP-binding</keyword>
<dbReference type="GO" id="GO:0005737">
    <property type="term" value="C:cytoplasm"/>
    <property type="evidence" value="ECO:0007669"/>
    <property type="project" value="UniProtKB-SubCell"/>
</dbReference>
<evidence type="ECO:0000256" key="6">
    <source>
        <dbReference type="ARBA" id="ARBA00022741"/>
    </source>
</evidence>
<reference evidence="15" key="1">
    <citation type="journal article" date="2014" name="Int. J. Syst. Evol. Microbiol.">
        <title>Complete genome sequence of Corynebacterium casei LMG S-19264T (=DSM 44701T), isolated from a smear-ripened cheese.</title>
        <authorList>
            <consortium name="US DOE Joint Genome Institute (JGI-PGF)"/>
            <person name="Walter F."/>
            <person name="Albersmeier A."/>
            <person name="Kalinowski J."/>
            <person name="Ruckert C."/>
        </authorList>
    </citation>
    <scope>NUCLEOTIDE SEQUENCE</scope>
    <source>
        <strain evidence="15">CGMCC 1.14988</strain>
    </source>
</reference>
<dbReference type="GO" id="GO:0005524">
    <property type="term" value="F:ATP binding"/>
    <property type="evidence" value="ECO:0007669"/>
    <property type="project" value="UniProtKB-UniRule"/>
</dbReference>
<dbReference type="PANTHER" id="PTHR32182:SF0">
    <property type="entry name" value="DNA REPLICATION AND REPAIR PROTEIN RECF"/>
    <property type="match status" value="1"/>
</dbReference>
<dbReference type="NCBIfam" id="TIGR00611">
    <property type="entry name" value="recf"/>
    <property type="match status" value="1"/>
</dbReference>
<evidence type="ECO:0000256" key="1">
    <source>
        <dbReference type="ARBA" id="ARBA00004496"/>
    </source>
</evidence>
<dbReference type="InterPro" id="IPR018078">
    <property type="entry name" value="DNA-binding_RecF_CS"/>
</dbReference>
<name>A0A8J3ABF5_9ACTN</name>
<protein>
    <recommendedName>
        <fullName evidence="3 12">DNA replication and repair protein RecF</fullName>
    </recommendedName>
</protein>
<evidence type="ECO:0000256" key="9">
    <source>
        <dbReference type="ARBA" id="ARBA00023125"/>
    </source>
</evidence>
<dbReference type="RefSeq" id="WP_130648297.1">
    <property type="nucleotide sequence ID" value="NZ_BMHA01000001.1"/>
</dbReference>
<reference evidence="15" key="2">
    <citation type="submission" date="2020-09" db="EMBL/GenBank/DDBJ databases">
        <authorList>
            <person name="Sun Q."/>
            <person name="Zhou Y."/>
        </authorList>
    </citation>
    <scope>NUCLEOTIDE SEQUENCE</scope>
    <source>
        <strain evidence="15">CGMCC 1.14988</strain>
    </source>
</reference>
<dbReference type="InterPro" id="IPR027417">
    <property type="entry name" value="P-loop_NTPase"/>
</dbReference>
<dbReference type="EMBL" id="BMHA01000001">
    <property type="protein sequence ID" value="GGI03102.1"/>
    <property type="molecule type" value="Genomic_DNA"/>
</dbReference>
<accession>A0A8J3ABF5</accession>
<dbReference type="Gene3D" id="1.20.1050.90">
    <property type="entry name" value="RecF/RecN/SMC, N-terminal domain"/>
    <property type="match status" value="1"/>
</dbReference>
<evidence type="ECO:0000256" key="10">
    <source>
        <dbReference type="ARBA" id="ARBA00023204"/>
    </source>
</evidence>
<evidence type="ECO:0000256" key="2">
    <source>
        <dbReference type="ARBA" id="ARBA00008016"/>
    </source>
</evidence>
<evidence type="ECO:0000256" key="8">
    <source>
        <dbReference type="ARBA" id="ARBA00022840"/>
    </source>
</evidence>
<dbReference type="InterPro" id="IPR001238">
    <property type="entry name" value="DNA-binding_RecF"/>
</dbReference>
<keyword evidence="12 13" id="KW-0742">SOS response</keyword>
<keyword evidence="9 12" id="KW-0238">DNA-binding</keyword>
<feature type="domain" description="RecF/RecN/SMC N-terminal" evidence="14">
    <location>
        <begin position="3"/>
        <end position="360"/>
    </location>
</feature>
<keyword evidence="10 12" id="KW-0234">DNA repair</keyword>
<dbReference type="Proteomes" id="UP000650511">
    <property type="component" value="Unassembled WGS sequence"/>
</dbReference>
<dbReference type="OrthoDB" id="9803889at2"/>
<dbReference type="PANTHER" id="PTHR32182">
    <property type="entry name" value="DNA REPLICATION AND REPAIR PROTEIN RECF"/>
    <property type="match status" value="1"/>
</dbReference>
<sequence length="387" mass="41910">MRLSRLELQDVRSYERVTLSLSPGVTVLVGPNAQGKTNLLEAVHRAATGNSHRVAGDGPLVRAGADIGVIRLEALTDEGRRRTLELELGSSRRTRTRVDGHDVRRAADALGVLRVVLFAPEDVAVVRGDPAERRRFLDELLAQRRPAFAAARSEYERALRQRNQLLKQLRSLPSTARESAASTLAVWTDQLVTHGTAVVAARLAAVRTLARPVDAFYRDLADRPEPIGLAYRCSAGPIESAPDEVVPDPAPIAAAMRDSLAELAGDELARGVSLVGPHRDDLELTIGSLPARGYSSHGEAWSLALALKLATFEVLADVGDRPVVLLDDVFAELDTTRRKRLAAACERFDQVLVTAAVEEDVPLQGAKVDVRLEDGRSSALPRPPEGR</sequence>
<evidence type="ECO:0000256" key="3">
    <source>
        <dbReference type="ARBA" id="ARBA00020170"/>
    </source>
</evidence>
<dbReference type="AlphaFoldDB" id="A0A8J3ABF5"/>
<evidence type="ECO:0000313" key="16">
    <source>
        <dbReference type="Proteomes" id="UP000650511"/>
    </source>
</evidence>
<dbReference type="SUPFAM" id="SSF52540">
    <property type="entry name" value="P-loop containing nucleoside triphosphate hydrolases"/>
    <property type="match status" value="1"/>
</dbReference>
<evidence type="ECO:0000256" key="13">
    <source>
        <dbReference type="RuleBase" id="RU000578"/>
    </source>
</evidence>
<dbReference type="GO" id="GO:0009432">
    <property type="term" value="P:SOS response"/>
    <property type="evidence" value="ECO:0007669"/>
    <property type="project" value="UniProtKB-UniRule"/>
</dbReference>
<evidence type="ECO:0000256" key="5">
    <source>
        <dbReference type="ARBA" id="ARBA00022705"/>
    </source>
</evidence>